<evidence type="ECO:0000256" key="4">
    <source>
        <dbReference type="ARBA" id="ARBA00023242"/>
    </source>
</evidence>
<reference evidence="7" key="1">
    <citation type="submission" date="2015-09" db="EMBL/GenBank/DDBJ databases">
        <authorList>
            <consortium name="Pathogen Informatics"/>
        </authorList>
    </citation>
    <scope>NUCLEOTIDE SEQUENCE [LARGE SCALE GENOMIC DNA]</scope>
    <source>
        <strain evidence="7">Lake Konstanz</strain>
    </source>
</reference>
<keyword evidence="4" id="KW-0539">Nucleus</keyword>
<proteinExistence type="inferred from homology"/>
<dbReference type="OrthoDB" id="249087at2759"/>
<accession>A0A0S4IM84</accession>
<evidence type="ECO:0000256" key="2">
    <source>
        <dbReference type="ARBA" id="ARBA00009993"/>
    </source>
</evidence>
<dbReference type="InterPro" id="IPR039948">
    <property type="entry name" value="ELC1"/>
</dbReference>
<dbReference type="Gene3D" id="3.30.710.10">
    <property type="entry name" value="Potassium Channel Kv1.1, Chain A"/>
    <property type="match status" value="1"/>
</dbReference>
<dbReference type="EMBL" id="CYKH01000141">
    <property type="protein sequence ID" value="CUE72952.1"/>
    <property type="molecule type" value="Genomic_DNA"/>
</dbReference>
<dbReference type="SUPFAM" id="SSF54695">
    <property type="entry name" value="POZ domain"/>
    <property type="match status" value="1"/>
</dbReference>
<dbReference type="InterPro" id="IPR001232">
    <property type="entry name" value="SKP1-like"/>
</dbReference>
<dbReference type="OMA" id="PYVCLKS"/>
<evidence type="ECO:0000256" key="3">
    <source>
        <dbReference type="ARBA" id="ARBA00021347"/>
    </source>
</evidence>
<keyword evidence="7" id="KW-1185">Reference proteome</keyword>
<gene>
    <name evidence="6" type="ORF">BSAL_54645</name>
</gene>
<protein>
    <recommendedName>
        <fullName evidence="3">Elongin-C</fullName>
    </recommendedName>
</protein>
<dbReference type="Pfam" id="PF03931">
    <property type="entry name" value="Skp1_POZ"/>
    <property type="match status" value="1"/>
</dbReference>
<dbReference type="PANTHER" id="PTHR20648">
    <property type="entry name" value="ELONGIN-C"/>
    <property type="match status" value="1"/>
</dbReference>
<sequence length="144" mass="15492">MTSRRQRFVMLKSCDEHEFVLPIEAAMQSRMIADMIQGIDQLNSATADLAASGEADDAEGGAAAVGGGADSQLVSGYSLDNMLEIPLDSISGPVLQLVVHYLVEKESGRNTMSEFRALHSMDPTSESDKQLVLELLLAADFLDC</sequence>
<feature type="domain" description="SKP1 component POZ" evidence="5">
    <location>
        <begin position="8"/>
        <end position="43"/>
    </location>
</feature>
<evidence type="ECO:0000313" key="6">
    <source>
        <dbReference type="EMBL" id="CUE72952.1"/>
    </source>
</evidence>
<dbReference type="VEuPathDB" id="TriTrypDB:BSAL_54645"/>
<dbReference type="GO" id="GO:0005634">
    <property type="term" value="C:nucleus"/>
    <property type="evidence" value="ECO:0007669"/>
    <property type="project" value="UniProtKB-SubCell"/>
</dbReference>
<evidence type="ECO:0000256" key="1">
    <source>
        <dbReference type="ARBA" id="ARBA00004123"/>
    </source>
</evidence>
<dbReference type="InterPro" id="IPR016073">
    <property type="entry name" value="Skp1_comp_POZ"/>
</dbReference>
<dbReference type="SMART" id="SM00512">
    <property type="entry name" value="Skp1"/>
    <property type="match status" value="1"/>
</dbReference>
<dbReference type="AlphaFoldDB" id="A0A0S4IM84"/>
<dbReference type="InterPro" id="IPR011333">
    <property type="entry name" value="SKP1/BTB/POZ_sf"/>
</dbReference>
<comment type="similarity">
    <text evidence="2">Belongs to the SKP1 family.</text>
</comment>
<dbReference type="Proteomes" id="UP000051952">
    <property type="component" value="Unassembled WGS sequence"/>
</dbReference>
<comment type="subcellular location">
    <subcellularLocation>
        <location evidence="1">Nucleus</location>
    </subcellularLocation>
</comment>
<dbReference type="GO" id="GO:0006511">
    <property type="term" value="P:ubiquitin-dependent protein catabolic process"/>
    <property type="evidence" value="ECO:0007669"/>
    <property type="project" value="InterPro"/>
</dbReference>
<evidence type="ECO:0000259" key="5">
    <source>
        <dbReference type="Pfam" id="PF03931"/>
    </source>
</evidence>
<evidence type="ECO:0000313" key="7">
    <source>
        <dbReference type="Proteomes" id="UP000051952"/>
    </source>
</evidence>
<organism evidence="6 7">
    <name type="scientific">Bodo saltans</name>
    <name type="common">Flagellated protozoan</name>
    <dbReference type="NCBI Taxonomy" id="75058"/>
    <lineage>
        <taxon>Eukaryota</taxon>
        <taxon>Discoba</taxon>
        <taxon>Euglenozoa</taxon>
        <taxon>Kinetoplastea</taxon>
        <taxon>Metakinetoplastina</taxon>
        <taxon>Eubodonida</taxon>
        <taxon>Bodonidae</taxon>
        <taxon>Bodo</taxon>
    </lineage>
</organism>
<name>A0A0S4IM84_BODSA</name>